<gene>
    <name evidence="1" type="ORF">UFOVP1279_64</name>
</gene>
<dbReference type="EMBL" id="LR797224">
    <property type="protein sequence ID" value="CAB4195148.1"/>
    <property type="molecule type" value="Genomic_DNA"/>
</dbReference>
<sequence length="59" mass="6587">MNVIEFLEAVVTPLHHAAIQEVFEVILPEMYDGMLPESVLAAIEDISYEFGIDLNPPTN</sequence>
<reference evidence="1" key="1">
    <citation type="submission" date="2020-05" db="EMBL/GenBank/DDBJ databases">
        <authorList>
            <person name="Chiriac C."/>
            <person name="Salcher M."/>
            <person name="Ghai R."/>
            <person name="Kavagutti S V."/>
        </authorList>
    </citation>
    <scope>NUCLEOTIDE SEQUENCE</scope>
</reference>
<accession>A0A6J5RNA5</accession>
<name>A0A6J5RNA5_9CAUD</name>
<organism evidence="1">
    <name type="scientific">uncultured Caudovirales phage</name>
    <dbReference type="NCBI Taxonomy" id="2100421"/>
    <lineage>
        <taxon>Viruses</taxon>
        <taxon>Duplodnaviria</taxon>
        <taxon>Heunggongvirae</taxon>
        <taxon>Uroviricota</taxon>
        <taxon>Caudoviricetes</taxon>
        <taxon>Peduoviridae</taxon>
        <taxon>Maltschvirus</taxon>
        <taxon>Maltschvirus maltsch</taxon>
    </lineage>
</organism>
<evidence type="ECO:0000313" key="1">
    <source>
        <dbReference type="EMBL" id="CAB4195148.1"/>
    </source>
</evidence>
<protein>
    <submittedName>
        <fullName evidence="1">Uncharacterized protein</fullName>
    </submittedName>
</protein>
<proteinExistence type="predicted"/>